<organism evidence="1 2">
    <name type="scientific">Irpex rosettiformis</name>
    <dbReference type="NCBI Taxonomy" id="378272"/>
    <lineage>
        <taxon>Eukaryota</taxon>
        <taxon>Fungi</taxon>
        <taxon>Dikarya</taxon>
        <taxon>Basidiomycota</taxon>
        <taxon>Agaricomycotina</taxon>
        <taxon>Agaricomycetes</taxon>
        <taxon>Polyporales</taxon>
        <taxon>Irpicaceae</taxon>
        <taxon>Irpex</taxon>
    </lineage>
</organism>
<evidence type="ECO:0000313" key="1">
    <source>
        <dbReference type="EMBL" id="KAI0090297.1"/>
    </source>
</evidence>
<protein>
    <submittedName>
        <fullName evidence="1">Uncharacterized protein</fullName>
    </submittedName>
</protein>
<keyword evidence="2" id="KW-1185">Reference proteome</keyword>
<sequence>MCQSTGDRHPMHPLRLHRPEHHPLLLRTPLPGVTIHPPRHRVEGSLPRRSPIIISSIREVCAFLSVVCVPNSMLIHCLLIASPDHHHIPQSSSIPSITNANNIPFVYSISDLLSLSSSPAPLSSSQQQSFAEVVTLLSLPINNDKAALRRRRNGRRNNSSKAAKDVKDVPVEVRRTRHGHGTWGWQAQHQHEVEVLQVPWRHEQSTPIAVVA</sequence>
<dbReference type="Proteomes" id="UP001055072">
    <property type="component" value="Unassembled WGS sequence"/>
</dbReference>
<evidence type="ECO:0000313" key="2">
    <source>
        <dbReference type="Proteomes" id="UP001055072"/>
    </source>
</evidence>
<reference evidence="1" key="1">
    <citation type="journal article" date="2021" name="Environ. Microbiol.">
        <title>Gene family expansions and transcriptome signatures uncover fungal adaptations to wood decay.</title>
        <authorList>
            <person name="Hage H."/>
            <person name="Miyauchi S."/>
            <person name="Viragh M."/>
            <person name="Drula E."/>
            <person name="Min B."/>
            <person name="Chaduli D."/>
            <person name="Navarro D."/>
            <person name="Favel A."/>
            <person name="Norest M."/>
            <person name="Lesage-Meessen L."/>
            <person name="Balint B."/>
            <person name="Merenyi Z."/>
            <person name="de Eugenio L."/>
            <person name="Morin E."/>
            <person name="Martinez A.T."/>
            <person name="Baldrian P."/>
            <person name="Stursova M."/>
            <person name="Martinez M.J."/>
            <person name="Novotny C."/>
            <person name="Magnuson J.K."/>
            <person name="Spatafora J.W."/>
            <person name="Maurice S."/>
            <person name="Pangilinan J."/>
            <person name="Andreopoulos W."/>
            <person name="LaButti K."/>
            <person name="Hundley H."/>
            <person name="Na H."/>
            <person name="Kuo A."/>
            <person name="Barry K."/>
            <person name="Lipzen A."/>
            <person name="Henrissat B."/>
            <person name="Riley R."/>
            <person name="Ahrendt S."/>
            <person name="Nagy L.G."/>
            <person name="Grigoriev I.V."/>
            <person name="Martin F."/>
            <person name="Rosso M.N."/>
        </authorList>
    </citation>
    <scope>NUCLEOTIDE SEQUENCE</scope>
    <source>
        <strain evidence="1">CBS 384.51</strain>
    </source>
</reference>
<comment type="caution">
    <text evidence="1">The sequence shown here is derived from an EMBL/GenBank/DDBJ whole genome shotgun (WGS) entry which is preliminary data.</text>
</comment>
<name>A0ACB8U7M1_9APHY</name>
<dbReference type="EMBL" id="MU274908">
    <property type="protein sequence ID" value="KAI0090297.1"/>
    <property type="molecule type" value="Genomic_DNA"/>
</dbReference>
<proteinExistence type="predicted"/>
<accession>A0ACB8U7M1</accession>
<gene>
    <name evidence="1" type="ORF">BDY19DRAFT_764070</name>
</gene>